<organism evidence="3 4">
    <name type="scientific">Protopolystoma xenopodis</name>
    <dbReference type="NCBI Taxonomy" id="117903"/>
    <lineage>
        <taxon>Eukaryota</taxon>
        <taxon>Metazoa</taxon>
        <taxon>Spiralia</taxon>
        <taxon>Lophotrochozoa</taxon>
        <taxon>Platyhelminthes</taxon>
        <taxon>Monogenea</taxon>
        <taxon>Polyopisthocotylea</taxon>
        <taxon>Polystomatidea</taxon>
        <taxon>Polystomatidae</taxon>
        <taxon>Protopolystoma</taxon>
    </lineage>
</organism>
<feature type="non-terminal residue" evidence="3">
    <location>
        <position position="723"/>
    </location>
</feature>
<protein>
    <submittedName>
        <fullName evidence="3">Uncharacterized protein</fullName>
    </submittedName>
</protein>
<dbReference type="EMBL" id="CAAALY010053758">
    <property type="protein sequence ID" value="VEL21915.1"/>
    <property type="molecule type" value="Genomic_DNA"/>
</dbReference>
<feature type="compositionally biased region" description="Basic and acidic residues" evidence="1">
    <location>
        <begin position="662"/>
        <end position="673"/>
    </location>
</feature>
<keyword evidence="2" id="KW-1133">Transmembrane helix</keyword>
<feature type="region of interest" description="Disordered" evidence="1">
    <location>
        <begin position="368"/>
        <end position="395"/>
    </location>
</feature>
<feature type="region of interest" description="Disordered" evidence="1">
    <location>
        <begin position="207"/>
        <end position="229"/>
    </location>
</feature>
<feature type="compositionally biased region" description="Polar residues" evidence="1">
    <location>
        <begin position="384"/>
        <end position="394"/>
    </location>
</feature>
<evidence type="ECO:0000256" key="2">
    <source>
        <dbReference type="SAM" id="Phobius"/>
    </source>
</evidence>
<feature type="region of interest" description="Disordered" evidence="1">
    <location>
        <begin position="1"/>
        <end position="20"/>
    </location>
</feature>
<dbReference type="OrthoDB" id="6272649at2759"/>
<dbReference type="Proteomes" id="UP000784294">
    <property type="component" value="Unassembled WGS sequence"/>
</dbReference>
<name>A0A448WWL0_9PLAT</name>
<feature type="compositionally biased region" description="Low complexity" evidence="1">
    <location>
        <begin position="368"/>
        <end position="383"/>
    </location>
</feature>
<feature type="compositionally biased region" description="Polar residues" evidence="1">
    <location>
        <begin position="583"/>
        <end position="594"/>
    </location>
</feature>
<accession>A0A448WWL0</accession>
<feature type="compositionally biased region" description="Pro residues" evidence="1">
    <location>
        <begin position="8"/>
        <end position="17"/>
    </location>
</feature>
<keyword evidence="2" id="KW-0812">Transmembrane</keyword>
<dbReference type="AlphaFoldDB" id="A0A448WWL0"/>
<feature type="non-terminal residue" evidence="3">
    <location>
        <position position="1"/>
    </location>
</feature>
<feature type="region of interest" description="Disordered" evidence="1">
    <location>
        <begin position="583"/>
        <end position="611"/>
    </location>
</feature>
<evidence type="ECO:0000313" key="4">
    <source>
        <dbReference type="Proteomes" id="UP000784294"/>
    </source>
</evidence>
<proteinExistence type="predicted"/>
<feature type="region of interest" description="Disordered" evidence="1">
    <location>
        <begin position="650"/>
        <end position="681"/>
    </location>
</feature>
<evidence type="ECO:0000256" key="1">
    <source>
        <dbReference type="SAM" id="MobiDB-lite"/>
    </source>
</evidence>
<gene>
    <name evidence="3" type="ORF">PXEA_LOCUS15355</name>
</gene>
<feature type="transmembrane region" description="Helical" evidence="2">
    <location>
        <begin position="509"/>
        <end position="534"/>
    </location>
</feature>
<feature type="transmembrane region" description="Helical" evidence="2">
    <location>
        <begin position="475"/>
        <end position="497"/>
    </location>
</feature>
<sequence>SSLNAYPSPQPFTPPSTSPSSTLLPVQFVLQPHPIPLSSHLFASCPSTSLLMPSSLHLVGPRAFRRQDTALTGGRFGRSATADGCIVTSNTSSIISNDVPSAECDISAVGQQSYSRNRRLLSNSHRLRDLARQPKSTQLALISGELNDAVTASIPVTSPLPPAANYATSGDDISQSLSVVSRLSRPQSRSLTRALIWRLRQSMLLAGSSQNSSSAPRPSLSEPRAGRREEGASCPLNACVTTAHVLPLVAASTDFLPSSTHQIAWLHDPHFQDSRQVSFPVESDDSNPLVSTSWLSSVSGRLATSPSAARPLGLRYVDAGNTVADSDICGRPLLQNQPQPHLVRGTGKLACDRCLPLSRTWSRARPWFRSRSPSSSGSEPRSPTGDSSRRTTGASRKRRCPLHDCFGWALAMPASSRFCLSTSVSGLRCCLSSLSSWPRRRLAANENLFVLSVIQLLCGFAAVILSGVAVRKAVFLHQMATGLWAGVLMLTAGLHGLATARRPRACSLVSLLVISVLVSLAAGLLACVSIAGLIEDGLLTGSAGSWGGLGFSEASRHRMAAANEAAAGQGNSVYQVVTGVNTAGDSQNRNSASNVHRRSQRAGQPTRHTADYPYSAPAFVSSLSQPSSFFSPNSESSVWPSQGHLREFPPSVGITVSSLTGGEEKSSRGRDYDESAGASLPAEPTELASALVIRWPDRLASAYGAHFGPDHLASLDTNGPAQV</sequence>
<keyword evidence="4" id="KW-1185">Reference proteome</keyword>
<evidence type="ECO:0000313" key="3">
    <source>
        <dbReference type="EMBL" id="VEL21915.1"/>
    </source>
</evidence>
<comment type="caution">
    <text evidence="3">The sequence shown here is derived from an EMBL/GenBank/DDBJ whole genome shotgun (WGS) entry which is preliminary data.</text>
</comment>
<feature type="transmembrane region" description="Helical" evidence="2">
    <location>
        <begin position="448"/>
        <end position="469"/>
    </location>
</feature>
<keyword evidence="2" id="KW-0472">Membrane</keyword>
<reference evidence="3" key="1">
    <citation type="submission" date="2018-11" db="EMBL/GenBank/DDBJ databases">
        <authorList>
            <consortium name="Pathogen Informatics"/>
        </authorList>
    </citation>
    <scope>NUCLEOTIDE SEQUENCE</scope>
</reference>
<feature type="compositionally biased region" description="Low complexity" evidence="1">
    <location>
        <begin position="207"/>
        <end position="223"/>
    </location>
</feature>